<name>A0A803K4T6_XENTR</name>
<dbReference type="SUPFAM" id="SSF56672">
    <property type="entry name" value="DNA/RNA polymerases"/>
    <property type="match status" value="1"/>
</dbReference>
<dbReference type="InterPro" id="IPR005135">
    <property type="entry name" value="Endo/exonuclease/phosphatase"/>
</dbReference>
<evidence type="ECO:0000259" key="1">
    <source>
        <dbReference type="PROSITE" id="PS50878"/>
    </source>
</evidence>
<dbReference type="Pfam" id="PF03372">
    <property type="entry name" value="Exo_endo_phos"/>
    <property type="match status" value="1"/>
</dbReference>
<dbReference type="Ensembl" id="ENSXETT00000114368">
    <property type="protein sequence ID" value="ENSXETP00000115297"/>
    <property type="gene ID" value="ENSXETG00000043819"/>
</dbReference>
<dbReference type="InterPro" id="IPR043502">
    <property type="entry name" value="DNA/RNA_pol_sf"/>
</dbReference>
<dbReference type="CDD" id="cd09076">
    <property type="entry name" value="L1-EN"/>
    <property type="match status" value="1"/>
</dbReference>
<sequence>MKLKFVSHNAKGLNTPVKRRIAGQYFHKIQADIVALQETHWCDKGPPPYIHRYYQQIYATTYHTKSRGIAIAFRPHVQFILTNSVIDTESRYILINGTIMGNPVTFLNLYAPPTGAKQFFTKVFELLTLHAQGTIVVMGDFNLVLDPRLDRSQHTTNPISIPPKFLKQLLQETSLIDIWRILHPGDIDYTFYSPVHNSYSRIDLILISQWQLPNVKDASILNITWSDHAPTTLTLQLTHTPQPMYSWRLNESLLSDPTITTSITDDLQEYWLINLDEELSMGTIWAAHKTVIRGSFIRLASHKKKQRTETIVKLEKELRDLEAKHKISTEPNISQKLTETRSELQKLLVNKAEKAIRWSKHKLFRLKDKPNQLLSQKLRKAQGFKQISHINNSKGVKLVNPEDIIQEFHNFYSSLYDSPSLTSREKRDAFLETIPLPKLTQNERSLLNNPITEEEVITAIKTLKSSSSPGPDGLPASYYKKFKEFLTPHLTTLFNDMMQGHSLPTDMLQANLSLLPKPNKDTTNIQNYRPISVLNVDIKLFSKILGSRLNKLMPKLIHPDQSGFILGRQTTDAIRRLLNIIADTNTSKSPILVLMLDVYKAFDSVTWPYLFNVLPRFNISGAFLEGLRVIYNNPTANIRLFHKPSPPIQIKRGTRQGCPLSPLLFALAMEPLAQLIRTNTDISGYTKGSKEYKISLYADDICMTLTKPLTGLPNLFQTLDRFHRISGLKVNISKTEALPINIPTSQKKLLELNFPFQWKQKTIAYLGVNITKTYESLYAANYPSILKKLRGRLADWTKLQISLFGRIATIHMIILPKLLYLFRALPTPIYAKEIHSFQREVMNFIWNSKRHRINKDTLFRAYTQGGQNVPHFLTYYRAARLTQLAQWHAAPNTIPWVDFENTSISPLQTSALLWATTRNTQHHHISNPIVTHHLKIWTLLKPKILTHQRNSNLQPLVGNPDFIPGLNAKDFLWWTQNNFHKLADLITPRGLKTLDYLKENNNIPPSEHYRYAQIHHFYLSQKSIRPTMEMSGFELRCKTPTHLSGLITQIYRHLRTEPPNNMCKYMREWNADLPTPLSPQKWAQIWQSAKKISPNISVKETTYKLLARWYVTPALKNKFNPESSSLCFRGCKAQGNYYHSWWLCPIVEKFWSQTFQLISQVLQTEVTIDQELALFSLPTTNLTKTQNKLTIQFIAAARWVIALNWLAPHLSISQLKSRIEYIQTMHYLTATLSDSLEQHHELWEPWTTFKTLSIRQSTE</sequence>
<dbReference type="AlphaFoldDB" id="A0A803K4T6"/>
<evidence type="ECO:0000313" key="2">
    <source>
        <dbReference type="Ensembl" id="ENSXETP00000115297"/>
    </source>
</evidence>
<proteinExistence type="predicted"/>
<reference evidence="2" key="1">
    <citation type="journal article" date="2010" name="Science">
        <title>The genome of the Western clawed frog Xenopus tropicalis.</title>
        <authorList>
            <person name="Hellsten U."/>
            <person name="Harland R.M."/>
            <person name="Gilchrist M.J."/>
            <person name="Hendrix D."/>
            <person name="Jurka J."/>
            <person name="Kapitonov V."/>
            <person name="Ovcharenko I."/>
            <person name="Putnam N.H."/>
            <person name="Shu S."/>
            <person name="Taher L."/>
            <person name="Blitz I.L."/>
            <person name="Blumberg B."/>
            <person name="Dichmann D.S."/>
            <person name="Dubchak I."/>
            <person name="Amaya E."/>
            <person name="Detter J.C."/>
            <person name="Fletcher R."/>
            <person name="Gerhard D.S."/>
            <person name="Goodstein D."/>
            <person name="Graves T."/>
            <person name="Grigoriev I.V."/>
            <person name="Grimwood J."/>
            <person name="Kawashima T."/>
            <person name="Lindquist E."/>
            <person name="Lucas S.M."/>
            <person name="Mead P.E."/>
            <person name="Mitros T."/>
            <person name="Ogino H."/>
            <person name="Ohta Y."/>
            <person name="Poliakov A.V."/>
            <person name="Pollet N."/>
            <person name="Robert J."/>
            <person name="Salamov A."/>
            <person name="Sater A.K."/>
            <person name="Schmutz J."/>
            <person name="Terry A."/>
            <person name="Vize P.D."/>
            <person name="Warren W.C."/>
            <person name="Wells D."/>
            <person name="Wills A."/>
            <person name="Wilson R.K."/>
            <person name="Zimmerman L.B."/>
            <person name="Zorn A.M."/>
            <person name="Grainger R."/>
            <person name="Grammer T."/>
            <person name="Khokha M.K."/>
            <person name="Richardson P.M."/>
            <person name="Rokhsar D.S."/>
        </authorList>
    </citation>
    <scope>NUCLEOTIDE SEQUENCE [LARGE SCALE GENOMIC DNA]</scope>
    <source>
        <strain evidence="2">Nigerian</strain>
    </source>
</reference>
<dbReference type="PANTHER" id="PTHR31635">
    <property type="entry name" value="REVERSE TRANSCRIPTASE DOMAIN-CONTAINING PROTEIN-RELATED"/>
    <property type="match status" value="1"/>
</dbReference>
<dbReference type="GeneTree" id="ENSGT00940000163630"/>
<reference evidence="2" key="2">
    <citation type="submission" date="2021-03" db="UniProtKB">
        <authorList>
            <consortium name="Ensembl"/>
        </authorList>
    </citation>
    <scope>IDENTIFICATION</scope>
</reference>
<dbReference type="PROSITE" id="PS50878">
    <property type="entry name" value="RT_POL"/>
    <property type="match status" value="1"/>
</dbReference>
<protein>
    <recommendedName>
        <fullName evidence="1">Reverse transcriptase domain-containing protein</fullName>
    </recommendedName>
</protein>
<dbReference type="GO" id="GO:0003824">
    <property type="term" value="F:catalytic activity"/>
    <property type="evidence" value="ECO:0007669"/>
    <property type="project" value="InterPro"/>
</dbReference>
<dbReference type="FunCoup" id="A0A803K4T6">
    <property type="interactions" value="2"/>
</dbReference>
<organism evidence="2">
    <name type="scientific">Xenopus tropicalis</name>
    <name type="common">Western clawed frog</name>
    <name type="synonym">Silurana tropicalis</name>
    <dbReference type="NCBI Taxonomy" id="8364"/>
    <lineage>
        <taxon>Eukaryota</taxon>
        <taxon>Metazoa</taxon>
        <taxon>Chordata</taxon>
        <taxon>Craniata</taxon>
        <taxon>Vertebrata</taxon>
        <taxon>Euteleostomi</taxon>
        <taxon>Amphibia</taxon>
        <taxon>Batrachia</taxon>
        <taxon>Anura</taxon>
        <taxon>Pipoidea</taxon>
        <taxon>Pipidae</taxon>
        <taxon>Xenopodinae</taxon>
        <taxon>Xenopus</taxon>
        <taxon>Silurana</taxon>
    </lineage>
</organism>
<dbReference type="CDD" id="cd01650">
    <property type="entry name" value="RT_nLTR_like"/>
    <property type="match status" value="1"/>
</dbReference>
<dbReference type="PANTHER" id="PTHR31635:SF196">
    <property type="entry name" value="REVERSE TRANSCRIPTASE DOMAIN-CONTAINING PROTEIN-RELATED"/>
    <property type="match status" value="1"/>
</dbReference>
<dbReference type="InterPro" id="IPR036691">
    <property type="entry name" value="Endo/exonu/phosph_ase_sf"/>
</dbReference>
<dbReference type="SUPFAM" id="SSF56219">
    <property type="entry name" value="DNase I-like"/>
    <property type="match status" value="1"/>
</dbReference>
<dbReference type="Gene3D" id="3.60.10.10">
    <property type="entry name" value="Endonuclease/exonuclease/phosphatase"/>
    <property type="match status" value="1"/>
</dbReference>
<accession>A0A803K4T6</accession>
<dbReference type="Pfam" id="PF00078">
    <property type="entry name" value="RVT_1"/>
    <property type="match status" value="1"/>
</dbReference>
<dbReference type="InterPro" id="IPR000477">
    <property type="entry name" value="RT_dom"/>
</dbReference>
<dbReference type="InParanoid" id="A0A803K4T6"/>
<feature type="domain" description="Reverse transcriptase" evidence="1">
    <location>
        <begin position="496"/>
        <end position="770"/>
    </location>
</feature>